<dbReference type="InterPro" id="IPR002172">
    <property type="entry name" value="LDrepeatLR_classA_rpt"/>
</dbReference>
<dbReference type="Gene3D" id="2.170.140.10">
    <property type="entry name" value="Chitin binding domain"/>
    <property type="match status" value="1"/>
</dbReference>
<feature type="disulfide bond" evidence="2">
    <location>
        <begin position="1127"/>
        <end position="1142"/>
    </location>
</feature>
<evidence type="ECO:0000256" key="4">
    <source>
        <dbReference type="SAM" id="MobiDB-lite"/>
    </source>
</evidence>
<keyword evidence="3" id="KW-0175">Coiled coil</keyword>
<dbReference type="InterPro" id="IPR002509">
    <property type="entry name" value="NODB_dom"/>
</dbReference>
<feature type="domain" description="PWWP" evidence="5">
    <location>
        <begin position="882"/>
        <end position="948"/>
    </location>
</feature>
<feature type="region of interest" description="Disordered" evidence="4">
    <location>
        <begin position="484"/>
        <end position="530"/>
    </location>
</feature>
<dbReference type="InterPro" id="IPR000313">
    <property type="entry name" value="PWWP_dom"/>
</dbReference>
<dbReference type="SUPFAM" id="SSF57424">
    <property type="entry name" value="LDL receptor-like module"/>
    <property type="match status" value="1"/>
</dbReference>
<feature type="disulfide bond" evidence="2">
    <location>
        <begin position="1108"/>
        <end position="1120"/>
    </location>
</feature>
<evidence type="ECO:0000313" key="8">
    <source>
        <dbReference type="Proteomes" id="UP001367676"/>
    </source>
</evidence>
<dbReference type="GO" id="GO:0008061">
    <property type="term" value="F:chitin binding"/>
    <property type="evidence" value="ECO:0007669"/>
    <property type="project" value="InterPro"/>
</dbReference>
<keyword evidence="8" id="KW-1185">Reference proteome</keyword>
<dbReference type="GO" id="GO:0005576">
    <property type="term" value="C:extracellular region"/>
    <property type="evidence" value="ECO:0007669"/>
    <property type="project" value="InterPro"/>
</dbReference>
<feature type="compositionally biased region" description="Polar residues" evidence="4">
    <location>
        <begin position="30"/>
        <end position="56"/>
    </location>
</feature>
<evidence type="ECO:0000256" key="3">
    <source>
        <dbReference type="SAM" id="Coils"/>
    </source>
</evidence>
<dbReference type="PANTHER" id="PTHR45985">
    <property type="match status" value="1"/>
</dbReference>
<dbReference type="GO" id="GO:0016810">
    <property type="term" value="F:hydrolase activity, acting on carbon-nitrogen (but not peptide) bonds"/>
    <property type="evidence" value="ECO:0007669"/>
    <property type="project" value="InterPro"/>
</dbReference>
<accession>A0AAN9T752</accession>
<feature type="region of interest" description="Disordered" evidence="4">
    <location>
        <begin position="1"/>
        <end position="340"/>
    </location>
</feature>
<dbReference type="Proteomes" id="UP001367676">
    <property type="component" value="Unassembled WGS sequence"/>
</dbReference>
<dbReference type="SUPFAM" id="SSF88713">
    <property type="entry name" value="Glycoside hydrolase/deacetylase"/>
    <property type="match status" value="1"/>
</dbReference>
<feature type="compositionally biased region" description="Basic and acidic residues" evidence="4">
    <location>
        <begin position="649"/>
        <end position="662"/>
    </location>
</feature>
<gene>
    <name evidence="7" type="ORF">V9T40_011457</name>
</gene>
<dbReference type="CDD" id="cd20145">
    <property type="entry name" value="PWWP_ZCWPW1"/>
    <property type="match status" value="1"/>
</dbReference>
<feature type="compositionally biased region" description="Basic and acidic residues" evidence="4">
    <location>
        <begin position="271"/>
        <end position="290"/>
    </location>
</feature>
<dbReference type="Pfam" id="PF00855">
    <property type="entry name" value="PWWP"/>
    <property type="match status" value="1"/>
</dbReference>
<dbReference type="SUPFAM" id="SSF57625">
    <property type="entry name" value="Invertebrate chitin-binding proteins"/>
    <property type="match status" value="1"/>
</dbReference>
<reference evidence="7 8" key="1">
    <citation type="submission" date="2024-03" db="EMBL/GenBank/DDBJ databases">
        <title>Adaptation during the transition from Ophiocordyceps entomopathogen to insect associate is accompanied by gene loss and intensified selection.</title>
        <authorList>
            <person name="Ward C.M."/>
            <person name="Onetto C.A."/>
            <person name="Borneman A.R."/>
        </authorList>
    </citation>
    <scope>NUCLEOTIDE SEQUENCE [LARGE SCALE GENOMIC DNA]</scope>
    <source>
        <strain evidence="7">AWRI1</strain>
        <tissue evidence="7">Single Adult Female</tissue>
    </source>
</reference>
<dbReference type="Gene3D" id="3.20.20.370">
    <property type="entry name" value="Glycoside hydrolase/deacetylase"/>
    <property type="match status" value="1"/>
</dbReference>
<dbReference type="SMART" id="SM00293">
    <property type="entry name" value="PWWP"/>
    <property type="match status" value="1"/>
</dbReference>
<dbReference type="Pfam" id="PF01522">
    <property type="entry name" value="Polysacc_deac_1"/>
    <property type="match status" value="1"/>
</dbReference>
<dbReference type="PROSITE" id="PS50068">
    <property type="entry name" value="LDLRA_2"/>
    <property type="match status" value="1"/>
</dbReference>
<dbReference type="Pfam" id="PF01607">
    <property type="entry name" value="CBM_14"/>
    <property type="match status" value="1"/>
</dbReference>
<dbReference type="InterPro" id="IPR011330">
    <property type="entry name" value="Glyco_hydro/deAcase_b/a-brl"/>
</dbReference>
<dbReference type="PROSITE" id="PS50812">
    <property type="entry name" value="PWWP"/>
    <property type="match status" value="1"/>
</dbReference>
<dbReference type="InterPro" id="IPR036508">
    <property type="entry name" value="Chitin-bd_dom_sf"/>
</dbReference>
<evidence type="ECO:0000259" key="5">
    <source>
        <dbReference type="PROSITE" id="PS50812"/>
    </source>
</evidence>
<feature type="disulfide bond" evidence="2">
    <location>
        <begin position="1115"/>
        <end position="1133"/>
    </location>
</feature>
<name>A0AAN9T752_9HEMI</name>
<dbReference type="InterPro" id="IPR002557">
    <property type="entry name" value="Chitin-bd_dom"/>
</dbReference>
<dbReference type="GO" id="GO:0005975">
    <property type="term" value="P:carbohydrate metabolic process"/>
    <property type="evidence" value="ECO:0007669"/>
    <property type="project" value="InterPro"/>
</dbReference>
<dbReference type="SMART" id="SM00192">
    <property type="entry name" value="LDLa"/>
    <property type="match status" value="1"/>
</dbReference>
<feature type="compositionally biased region" description="Low complexity" evidence="4">
    <location>
        <begin position="1"/>
        <end position="19"/>
    </location>
</feature>
<protein>
    <submittedName>
        <fullName evidence="7">Uncharacterized protein</fullName>
    </submittedName>
</protein>
<feature type="compositionally biased region" description="Basic and acidic residues" evidence="4">
    <location>
        <begin position="589"/>
        <end position="609"/>
    </location>
</feature>
<evidence type="ECO:0000313" key="7">
    <source>
        <dbReference type="EMBL" id="KAK7574266.1"/>
    </source>
</evidence>
<dbReference type="CDD" id="cd00112">
    <property type="entry name" value="LDLa"/>
    <property type="match status" value="1"/>
</dbReference>
<feature type="coiled-coil region" evidence="3">
    <location>
        <begin position="376"/>
        <end position="410"/>
    </location>
</feature>
<feature type="compositionally biased region" description="Basic and acidic residues" evidence="4">
    <location>
        <begin position="57"/>
        <end position="99"/>
    </location>
</feature>
<evidence type="ECO:0000259" key="6">
    <source>
        <dbReference type="PROSITE" id="PS50940"/>
    </source>
</evidence>
<dbReference type="PANTHER" id="PTHR45985:SF6">
    <property type="entry name" value="FI03450P"/>
    <property type="match status" value="1"/>
</dbReference>
<dbReference type="InterPro" id="IPR036055">
    <property type="entry name" value="LDL_receptor-like_sf"/>
</dbReference>
<dbReference type="InterPro" id="IPR052740">
    <property type="entry name" value="CE4"/>
</dbReference>
<feature type="compositionally biased region" description="Basic and acidic residues" evidence="4">
    <location>
        <begin position="313"/>
        <end position="323"/>
    </location>
</feature>
<feature type="compositionally biased region" description="Acidic residues" evidence="4">
    <location>
        <begin position="617"/>
        <end position="635"/>
    </location>
</feature>
<feature type="region of interest" description="Disordered" evidence="4">
    <location>
        <begin position="805"/>
        <end position="830"/>
    </location>
</feature>
<dbReference type="InterPro" id="IPR023415">
    <property type="entry name" value="LDLR_class-A_CS"/>
</dbReference>
<evidence type="ECO:0000256" key="1">
    <source>
        <dbReference type="ARBA" id="ARBA00023157"/>
    </source>
</evidence>
<keyword evidence="1 2" id="KW-1015">Disulfide bond</keyword>
<dbReference type="PROSITE" id="PS01209">
    <property type="entry name" value="LDLRA_1"/>
    <property type="match status" value="1"/>
</dbReference>
<dbReference type="SMART" id="SM00494">
    <property type="entry name" value="ChtBD2"/>
    <property type="match status" value="1"/>
</dbReference>
<dbReference type="EMBL" id="JBBCAQ010000037">
    <property type="protein sequence ID" value="KAK7574266.1"/>
    <property type="molecule type" value="Genomic_DNA"/>
</dbReference>
<dbReference type="Gene3D" id="2.30.30.140">
    <property type="match status" value="1"/>
</dbReference>
<dbReference type="PROSITE" id="PS00028">
    <property type="entry name" value="ZINC_FINGER_C2H2_1"/>
    <property type="match status" value="1"/>
</dbReference>
<feature type="compositionally biased region" description="Low complexity" evidence="4">
    <location>
        <begin position="150"/>
        <end position="170"/>
    </location>
</feature>
<feature type="domain" description="Chitin-binding type-2" evidence="6">
    <location>
        <begin position="1028"/>
        <end position="1090"/>
    </location>
</feature>
<dbReference type="Gene3D" id="4.10.400.10">
    <property type="entry name" value="Low-density Lipoprotein Receptor"/>
    <property type="match status" value="1"/>
</dbReference>
<organism evidence="7 8">
    <name type="scientific">Parthenolecanium corni</name>
    <dbReference type="NCBI Taxonomy" id="536013"/>
    <lineage>
        <taxon>Eukaryota</taxon>
        <taxon>Metazoa</taxon>
        <taxon>Ecdysozoa</taxon>
        <taxon>Arthropoda</taxon>
        <taxon>Hexapoda</taxon>
        <taxon>Insecta</taxon>
        <taxon>Pterygota</taxon>
        <taxon>Neoptera</taxon>
        <taxon>Paraneoptera</taxon>
        <taxon>Hemiptera</taxon>
        <taxon>Sternorrhyncha</taxon>
        <taxon>Coccoidea</taxon>
        <taxon>Coccidae</taxon>
        <taxon>Parthenolecanium</taxon>
    </lineage>
</organism>
<proteinExistence type="predicted"/>
<feature type="compositionally biased region" description="Basic and acidic residues" evidence="4">
    <location>
        <begin position="247"/>
        <end position="261"/>
    </location>
</feature>
<dbReference type="SUPFAM" id="SSF63748">
    <property type="entry name" value="Tudor/PWWP/MBT"/>
    <property type="match status" value="1"/>
</dbReference>
<feature type="compositionally biased region" description="Basic and acidic residues" evidence="4">
    <location>
        <begin position="106"/>
        <end position="121"/>
    </location>
</feature>
<feature type="compositionally biased region" description="Basic and acidic residues" evidence="4">
    <location>
        <begin position="172"/>
        <end position="181"/>
    </location>
</feature>
<comment type="caution">
    <text evidence="7">The sequence shown here is derived from an EMBL/GenBank/DDBJ whole genome shotgun (WGS) entry which is preliminary data.</text>
</comment>
<dbReference type="FunFam" id="3.20.20.370:FF:000003">
    <property type="entry name" value="CLUMA_CG003232, isoform B"/>
    <property type="match status" value="1"/>
</dbReference>
<feature type="region of interest" description="Disordered" evidence="4">
    <location>
        <begin position="589"/>
        <end position="662"/>
    </location>
</feature>
<evidence type="ECO:0000256" key="2">
    <source>
        <dbReference type="PROSITE-ProRule" id="PRU00124"/>
    </source>
</evidence>
<dbReference type="InterPro" id="IPR013087">
    <property type="entry name" value="Znf_C2H2_type"/>
</dbReference>
<dbReference type="CDD" id="cd10974">
    <property type="entry name" value="CE4_CDA_like_1"/>
    <property type="match status" value="1"/>
</dbReference>
<sequence length="1525" mass="175637">MTFGRSSFRSPRGRGSSFRGRGREGGSDSYHNSSSRESFSTKPSFRSDSFQSSTYRGRNDHRDSRGRGTHRFSGERDRYPSSHSRRDEESSSQRHDSRESASGSYGREHSHSRRSDGESDRKRMRTDMVGSYKEGYSSRRSYDEFDHPSRSFNSSSSSPYRSDSSLFGNKSFKKDFNDFKKPLPPSDRPSYSSRRPMRSTRGRISSSTRPSVHRFTKTSLPSLLRRNPMSRLKPTSRLQQILRKKKQLEIMRMRKEREGRVRPSSSSGKTSRSEDIKKTSSAKEESREDVDMLEDPILDDGPPGVSSPPRRRFSTEKEVDTLPKRSTSQSESSKFRDRSHSPIGGFRRIALKCPHCKVECKMFKSYQAHLTLRRHKEAMEKLLFNLKQKLRRLRTEQRKEQRQIDERDDNFNRTSYCKLCKLNYKQTRQEHMTSDFHVSMSEFLNSKCKICRMDFATPLLYENHRCTLTHIKRKAFLERKGALKDREKEEENNDDENFMVLDSVGSDDESNGDANSSKENTESSKKTSLEVKKKTTIIGSKYIKKVSIYYCKLCKLCLHYNPNRDAENGLLSHCRTRFHLKRFSLEEAKKNKSEKKISNTEGESAKGESADNASVEAMDDNDEENENFWVDDEIVGDDHKSSEDEDDSHSENRYDRFSTSDGKDITDKIKIESEDDQLNNKKDADKRQNLLHLSVPLQEGVDEVDVPDDKILTPLEIPKSQKQLNFCKSLTEKLKTEAEFPLTQVEPAEMVKNLYPETRDDRYIIPDSTTPAISTEIPEVTQVTPTLQDPIRQEILACLSDITPPPSADSSSNINSETTAPSSAEKLDDTVDLTKEDAEITRPRFFQQKSSLASTAISAKRKADDTSICARPAKQQQCLYYPGMIVWAKITGYSYWPAMIDNDPDFNSYTWPVNSSDLTHYHVVFFDTNNRLSRSWVKIHYLKLFTEVVKISSSRPRDYIERFKRSVKEAKEAMSLSLEERLKRYSFTERLKMPGTKLYEFDEQILNRIKRQQQQETESKKTDESFELEICKDKDAGEWFRLQAGEADTCRDVIQCTSSGLQAIRCPAGLYFDIDKQTCDWKSAVKNCKLKHKERKVKPLLFTDEPVCSDGQLACGDTTCIEKGLFCNGEKDCADGSDENSCDSDNDPNRAPPCDPAVCVLPDCFCSEDGTATPNDLPPKDVPQMITITFDDAINNNNIELYKDIFNGKRKNPNGCDIKATFFVSHKYTNYSAVQEMHRKGHEIAVHSITHNDDEQFWSNATIDDWAKEMAGMRIIVEKYANLTDNSVVGIRAPYLRVGGNNQFTMMEEQSFLYDSTITAPLSNPPLWPYTMYFRMPHRCHGNLQHCPTRSHAVWEMVLNELDRREDPNFDEYLPGCAMVDSCSNILTGDQFYNFLNHNFDRHYDQNRAPLGLYFHAAWLKNNPEYLDAFLFWMDEILRNHNDVYFTTMTQVIQWIQNPRTATETKNFDAWKEKCVVEGNPACWVPHSCKLTSKEVPGETINLQTCVRCPNNYPWLNDPTGDGFF</sequence>
<feature type="compositionally biased region" description="Basic and acidic residues" evidence="4">
    <location>
        <begin position="519"/>
        <end position="530"/>
    </location>
</feature>
<feature type="compositionally biased region" description="Basic and acidic residues" evidence="4">
    <location>
        <begin position="136"/>
        <end position="149"/>
    </location>
</feature>
<dbReference type="Pfam" id="PF00057">
    <property type="entry name" value="Ldl_recept_a"/>
    <property type="match status" value="1"/>
</dbReference>
<dbReference type="PROSITE" id="PS50940">
    <property type="entry name" value="CHIT_BIND_II"/>
    <property type="match status" value="1"/>
</dbReference>
<feature type="compositionally biased region" description="Polar residues" evidence="4">
    <location>
        <begin position="808"/>
        <end position="822"/>
    </location>
</feature>